<evidence type="ECO:0000313" key="2">
    <source>
        <dbReference type="Proteomes" id="UP001500909"/>
    </source>
</evidence>
<organism evidence="1 2">
    <name type="scientific">Streptomyces olivaceiscleroticus</name>
    <dbReference type="NCBI Taxonomy" id="68245"/>
    <lineage>
        <taxon>Bacteria</taxon>
        <taxon>Bacillati</taxon>
        <taxon>Actinomycetota</taxon>
        <taxon>Actinomycetes</taxon>
        <taxon>Kitasatosporales</taxon>
        <taxon>Streptomycetaceae</taxon>
        <taxon>Streptomyces</taxon>
    </lineage>
</organism>
<dbReference type="Proteomes" id="UP001500909">
    <property type="component" value="Unassembled WGS sequence"/>
</dbReference>
<accession>A0ABN1AYU9</accession>
<evidence type="ECO:0000313" key="1">
    <source>
        <dbReference type="EMBL" id="GAA0486746.1"/>
    </source>
</evidence>
<protein>
    <submittedName>
        <fullName evidence="1">Uncharacterized protein</fullName>
    </submittedName>
</protein>
<sequence>MEAFSADPGCASSAGITGAVARGAGGGWCGPAACRRRGGGPAWKKSDSPKRSFDPFVYFPTKKRRGGLRSDQPVMDSRSFSMCPGIRRRNDSSCVTVRFREV</sequence>
<keyword evidence="2" id="KW-1185">Reference proteome</keyword>
<reference evidence="1 2" key="1">
    <citation type="journal article" date="2019" name="Int. J. Syst. Evol. Microbiol.">
        <title>The Global Catalogue of Microorganisms (GCM) 10K type strain sequencing project: providing services to taxonomists for standard genome sequencing and annotation.</title>
        <authorList>
            <consortium name="The Broad Institute Genomics Platform"/>
            <consortium name="The Broad Institute Genome Sequencing Center for Infectious Disease"/>
            <person name="Wu L."/>
            <person name="Ma J."/>
        </authorList>
    </citation>
    <scope>NUCLEOTIDE SEQUENCE [LARGE SCALE GENOMIC DNA]</scope>
    <source>
        <strain evidence="1 2">JCM 4805</strain>
    </source>
</reference>
<proteinExistence type="predicted"/>
<comment type="caution">
    <text evidence="1">The sequence shown here is derived from an EMBL/GenBank/DDBJ whole genome shotgun (WGS) entry which is preliminary data.</text>
</comment>
<dbReference type="EMBL" id="BAAABY010000044">
    <property type="protein sequence ID" value="GAA0486746.1"/>
    <property type="molecule type" value="Genomic_DNA"/>
</dbReference>
<name>A0ABN1AYU9_9ACTN</name>
<gene>
    <name evidence="1" type="ORF">GCM10010361_59550</name>
</gene>